<dbReference type="PANTHER" id="PTHR43591:SF10">
    <property type="entry name" value="ABC TRANSMEMBRANE TYPE-1 DOMAIN-CONTAINING PROTEIN-RELATED"/>
    <property type="match status" value="1"/>
</dbReference>
<keyword evidence="2" id="KW-0808">Transferase</keyword>
<dbReference type="AlphaFoldDB" id="A0A1Q8RTU4"/>
<comment type="similarity">
    <text evidence="1">Belongs to the methyltransferase superfamily. LaeA methyltransferase family.</text>
</comment>
<proteinExistence type="inferred from homology"/>
<gene>
    <name evidence="2" type="ORF">CCHL11_05679</name>
</gene>
<name>A0A1Q8RTU4_9PEZI</name>
<comment type="caution">
    <text evidence="2">The sequence shown here is derived from an EMBL/GenBank/DDBJ whole genome shotgun (WGS) entry which is preliminary data.</text>
</comment>
<dbReference type="CDD" id="cd02440">
    <property type="entry name" value="AdoMet_MTases"/>
    <property type="match status" value="1"/>
</dbReference>
<dbReference type="PANTHER" id="PTHR43591">
    <property type="entry name" value="METHYLTRANSFERASE"/>
    <property type="match status" value="1"/>
</dbReference>
<dbReference type="Proteomes" id="UP000186583">
    <property type="component" value="Unassembled WGS sequence"/>
</dbReference>
<dbReference type="Pfam" id="PF13489">
    <property type="entry name" value="Methyltransf_23"/>
    <property type="match status" value="1"/>
</dbReference>
<keyword evidence="2" id="KW-0489">Methyltransferase</keyword>
<accession>A0A1Q8RTU4</accession>
<reference evidence="2 3" key="1">
    <citation type="submission" date="2016-11" db="EMBL/GenBank/DDBJ databases">
        <title>Draft Genome Assembly of Colletotrichum chlorophyti a pathogen of herbaceous plants.</title>
        <authorList>
            <person name="Gan P."/>
            <person name="Narusaka M."/>
            <person name="Tsushima A."/>
            <person name="Narusaka Y."/>
            <person name="Takano Y."/>
            <person name="Shirasu K."/>
        </authorList>
    </citation>
    <scope>NUCLEOTIDE SEQUENCE [LARGE SCALE GENOMIC DNA]</scope>
    <source>
        <strain evidence="2 3">NTL11</strain>
    </source>
</reference>
<evidence type="ECO:0000313" key="2">
    <source>
        <dbReference type="EMBL" id="OLN87734.1"/>
    </source>
</evidence>
<keyword evidence="3" id="KW-1185">Reference proteome</keyword>
<evidence type="ECO:0000256" key="1">
    <source>
        <dbReference type="ARBA" id="ARBA00038158"/>
    </source>
</evidence>
<dbReference type="EMBL" id="MPGH01000089">
    <property type="protein sequence ID" value="OLN87734.1"/>
    <property type="molecule type" value="Genomic_DNA"/>
</dbReference>
<dbReference type="GO" id="GO:0032259">
    <property type="term" value="P:methylation"/>
    <property type="evidence" value="ECO:0007669"/>
    <property type="project" value="UniProtKB-KW"/>
</dbReference>
<sequence>MAPLEKDNVHRVLDIGTGTGIWAIEMAEIFHNAEVTGIDLSGTQPSWVPPNVKFIIDDIESPWIENDIFDFIMCRYMVSSIKDWPKLVENMYDHLNPGGWVELQDICVESYSQDGTLTKEHALIKWNKAYEEASEIIGRDCKPGKKLKGWIEDAGFENIHHERFRIPIGPWPKDPYYRDIGIHNLIQYLDGLEGFSLRSFCGALGWTQEEVLVLLAEVRNELKSGAYHAMFDFHVVYGQKPKPKE</sequence>
<evidence type="ECO:0000313" key="3">
    <source>
        <dbReference type="Proteomes" id="UP000186583"/>
    </source>
</evidence>
<protein>
    <submittedName>
        <fullName evidence="2">Phosphoethanolamine N-methyltransferase 3-like protein 2</fullName>
    </submittedName>
</protein>
<dbReference type="OrthoDB" id="2013972at2759"/>
<dbReference type="GO" id="GO:0008168">
    <property type="term" value="F:methyltransferase activity"/>
    <property type="evidence" value="ECO:0007669"/>
    <property type="project" value="UniProtKB-KW"/>
</dbReference>
<dbReference type="InterPro" id="IPR029063">
    <property type="entry name" value="SAM-dependent_MTases_sf"/>
</dbReference>
<dbReference type="Gene3D" id="3.40.50.150">
    <property type="entry name" value="Vaccinia Virus protein VP39"/>
    <property type="match status" value="1"/>
</dbReference>
<dbReference type="STRING" id="708187.A0A1Q8RTU4"/>
<organism evidence="2 3">
    <name type="scientific">Colletotrichum chlorophyti</name>
    <dbReference type="NCBI Taxonomy" id="708187"/>
    <lineage>
        <taxon>Eukaryota</taxon>
        <taxon>Fungi</taxon>
        <taxon>Dikarya</taxon>
        <taxon>Ascomycota</taxon>
        <taxon>Pezizomycotina</taxon>
        <taxon>Sordariomycetes</taxon>
        <taxon>Hypocreomycetidae</taxon>
        <taxon>Glomerellales</taxon>
        <taxon>Glomerellaceae</taxon>
        <taxon>Colletotrichum</taxon>
    </lineage>
</organism>
<dbReference type="SUPFAM" id="SSF53335">
    <property type="entry name" value="S-adenosyl-L-methionine-dependent methyltransferases"/>
    <property type="match status" value="1"/>
</dbReference>